<evidence type="ECO:0000313" key="2">
    <source>
        <dbReference type="Proteomes" id="UP000814140"/>
    </source>
</evidence>
<gene>
    <name evidence="1" type="ORF">BV25DRAFT_770300</name>
</gene>
<evidence type="ECO:0000313" key="1">
    <source>
        <dbReference type="EMBL" id="KAI0061245.1"/>
    </source>
</evidence>
<name>A0ACB8SZ57_9AGAM</name>
<organism evidence="1 2">
    <name type="scientific">Artomyces pyxidatus</name>
    <dbReference type="NCBI Taxonomy" id="48021"/>
    <lineage>
        <taxon>Eukaryota</taxon>
        <taxon>Fungi</taxon>
        <taxon>Dikarya</taxon>
        <taxon>Basidiomycota</taxon>
        <taxon>Agaricomycotina</taxon>
        <taxon>Agaricomycetes</taxon>
        <taxon>Russulales</taxon>
        <taxon>Auriscalpiaceae</taxon>
        <taxon>Artomyces</taxon>
    </lineage>
</organism>
<sequence length="210" mass="23743">MAADVVVLRKCSRCKAIFYCSKDCQKTHWQKHRQYCSPPTVDAAQNRREAILDARCDSLQTFCRKNEVFRQLAPLLADIADAETGTQSQERHVLLVYADWDSSKTDDSETVSLSPPTPHCGHFIREAGFVPLSRIEQILDKMCAAESAKGRIYYVGWNHKTMKKLAPRPGRGWIPVLVIDLGIPYPSNNLALYVGYRSDEPRLLCPGFTL</sequence>
<reference evidence="1" key="2">
    <citation type="journal article" date="2022" name="New Phytol.">
        <title>Evolutionary transition to the ectomycorrhizal habit in the genomes of a hyperdiverse lineage of mushroom-forming fungi.</title>
        <authorList>
            <person name="Looney B."/>
            <person name="Miyauchi S."/>
            <person name="Morin E."/>
            <person name="Drula E."/>
            <person name="Courty P.E."/>
            <person name="Kohler A."/>
            <person name="Kuo A."/>
            <person name="LaButti K."/>
            <person name="Pangilinan J."/>
            <person name="Lipzen A."/>
            <person name="Riley R."/>
            <person name="Andreopoulos W."/>
            <person name="He G."/>
            <person name="Johnson J."/>
            <person name="Nolan M."/>
            <person name="Tritt A."/>
            <person name="Barry K.W."/>
            <person name="Grigoriev I.V."/>
            <person name="Nagy L.G."/>
            <person name="Hibbett D."/>
            <person name="Henrissat B."/>
            <person name="Matheny P.B."/>
            <person name="Labbe J."/>
            <person name="Martin F.M."/>
        </authorList>
    </citation>
    <scope>NUCLEOTIDE SEQUENCE</scope>
    <source>
        <strain evidence="1">HHB10654</strain>
    </source>
</reference>
<dbReference type="EMBL" id="MU277213">
    <property type="protein sequence ID" value="KAI0061245.1"/>
    <property type="molecule type" value="Genomic_DNA"/>
</dbReference>
<dbReference type="Proteomes" id="UP000814140">
    <property type="component" value="Unassembled WGS sequence"/>
</dbReference>
<comment type="caution">
    <text evidence="1">The sequence shown here is derived from an EMBL/GenBank/DDBJ whole genome shotgun (WGS) entry which is preliminary data.</text>
</comment>
<reference evidence="1" key="1">
    <citation type="submission" date="2021-03" db="EMBL/GenBank/DDBJ databases">
        <authorList>
            <consortium name="DOE Joint Genome Institute"/>
            <person name="Ahrendt S."/>
            <person name="Looney B.P."/>
            <person name="Miyauchi S."/>
            <person name="Morin E."/>
            <person name="Drula E."/>
            <person name="Courty P.E."/>
            <person name="Chicoki N."/>
            <person name="Fauchery L."/>
            <person name="Kohler A."/>
            <person name="Kuo A."/>
            <person name="Labutti K."/>
            <person name="Pangilinan J."/>
            <person name="Lipzen A."/>
            <person name="Riley R."/>
            <person name="Andreopoulos W."/>
            <person name="He G."/>
            <person name="Johnson J."/>
            <person name="Barry K.W."/>
            <person name="Grigoriev I.V."/>
            <person name="Nagy L."/>
            <person name="Hibbett D."/>
            <person name="Henrissat B."/>
            <person name="Matheny P.B."/>
            <person name="Labbe J."/>
            <person name="Martin F."/>
        </authorList>
    </citation>
    <scope>NUCLEOTIDE SEQUENCE</scope>
    <source>
        <strain evidence="1">HHB10654</strain>
    </source>
</reference>
<protein>
    <submittedName>
        <fullName evidence="1">Uncharacterized protein</fullName>
    </submittedName>
</protein>
<proteinExistence type="predicted"/>
<accession>A0ACB8SZ57</accession>
<keyword evidence="2" id="KW-1185">Reference proteome</keyword>